<dbReference type="EMBL" id="BGPR01007175">
    <property type="protein sequence ID" value="GBN24898.1"/>
    <property type="molecule type" value="Genomic_DNA"/>
</dbReference>
<evidence type="ECO:0008006" key="3">
    <source>
        <dbReference type="Google" id="ProtNLM"/>
    </source>
</evidence>
<organism evidence="1 2">
    <name type="scientific">Araneus ventricosus</name>
    <name type="common">Orbweaver spider</name>
    <name type="synonym">Epeira ventricosa</name>
    <dbReference type="NCBI Taxonomy" id="182803"/>
    <lineage>
        <taxon>Eukaryota</taxon>
        <taxon>Metazoa</taxon>
        <taxon>Ecdysozoa</taxon>
        <taxon>Arthropoda</taxon>
        <taxon>Chelicerata</taxon>
        <taxon>Arachnida</taxon>
        <taxon>Araneae</taxon>
        <taxon>Araneomorphae</taxon>
        <taxon>Entelegynae</taxon>
        <taxon>Araneoidea</taxon>
        <taxon>Araneidae</taxon>
        <taxon>Araneus</taxon>
    </lineage>
</organism>
<dbReference type="Gene3D" id="3.60.10.10">
    <property type="entry name" value="Endonuclease/exonuclease/phosphatase"/>
    <property type="match status" value="1"/>
</dbReference>
<evidence type="ECO:0000313" key="1">
    <source>
        <dbReference type="EMBL" id="GBN24898.1"/>
    </source>
</evidence>
<reference evidence="1 2" key="1">
    <citation type="journal article" date="2019" name="Sci. Rep.">
        <title>Orb-weaving spider Araneus ventricosus genome elucidates the spidroin gene catalogue.</title>
        <authorList>
            <person name="Kono N."/>
            <person name="Nakamura H."/>
            <person name="Ohtoshi R."/>
            <person name="Moran D.A.P."/>
            <person name="Shinohara A."/>
            <person name="Yoshida Y."/>
            <person name="Fujiwara M."/>
            <person name="Mori M."/>
            <person name="Tomita M."/>
            <person name="Arakawa K."/>
        </authorList>
    </citation>
    <scope>NUCLEOTIDE SEQUENCE [LARGE SCALE GENOMIC DNA]</scope>
</reference>
<proteinExistence type="predicted"/>
<dbReference type="OrthoDB" id="6437148at2759"/>
<dbReference type="Proteomes" id="UP000499080">
    <property type="component" value="Unassembled WGS sequence"/>
</dbReference>
<accession>A0A4Y2MCP6</accession>
<gene>
    <name evidence="1" type="ORF">AVEN_140454_1</name>
</gene>
<keyword evidence="2" id="KW-1185">Reference proteome</keyword>
<dbReference type="AlphaFoldDB" id="A0A4Y2MCP6"/>
<evidence type="ECO:0000313" key="2">
    <source>
        <dbReference type="Proteomes" id="UP000499080"/>
    </source>
</evidence>
<protein>
    <recommendedName>
        <fullName evidence="3">Endonuclease/exonuclease/phosphatase domain-containing protein</fullName>
    </recommendedName>
</protein>
<dbReference type="InterPro" id="IPR036691">
    <property type="entry name" value="Endo/exonu/phosph_ase_sf"/>
</dbReference>
<dbReference type="SUPFAM" id="SSF56219">
    <property type="entry name" value="DNase I-like"/>
    <property type="match status" value="1"/>
</dbReference>
<comment type="caution">
    <text evidence="1">The sequence shown here is derived from an EMBL/GenBank/DDBJ whole genome shotgun (WGS) entry which is preliminary data.</text>
</comment>
<name>A0A4Y2MCP6_ARAVE</name>
<sequence>MEYNSCYGPNTIPAYTCTKGESWIDLTITRNIDDRHFREWKVLDQETLSDHRLLLTEVNFQKTGRTERRKILKLQDTKILDFKRDLKELINTLSEADITSLEDCIDKFYEGIYLICEINQKKRSKNKRKKVIWWNSNLDI</sequence>